<dbReference type="AlphaFoldDB" id="A0A2M8L8M2"/>
<dbReference type="InterPro" id="IPR043131">
    <property type="entry name" value="BCAT-like_N"/>
</dbReference>
<sequence length="313" mass="36002">MKEKFWCDTGFAVTRDYCGLFDLDKWPARNVLEDLGFLRSYAAFEVMESRGDVVFHYKQHFERLSQALAKLRMPVPLQAGEFLLELEVFLEKKIREVVEINRLKSALIYVFVSGGSTNDLFHPSTPSNIFILAKKFSFARFKPDKGLKLKTIPWKREFPEIKTTNYLGAEIALFGVGAMGYDDVLYAPEGVLLETSRANFFIVKTLPNGRVVINTSFLKDENGLPFVLSGVTRQIVLMLSEKRDYLVSESLVLMKHLEETEEAFVVSTTRGVWPVVKIDRIDLAIGPITMKLRKEFLKYRRNYFENRGVVDKK</sequence>
<accession>A0A2M8L8M2</accession>
<dbReference type="InterPro" id="IPR036038">
    <property type="entry name" value="Aminotransferase-like"/>
</dbReference>
<dbReference type="InterPro" id="IPR001544">
    <property type="entry name" value="Aminotrans_IV"/>
</dbReference>
<reference evidence="3" key="1">
    <citation type="submission" date="2017-09" db="EMBL/GenBank/DDBJ databases">
        <title>Depth-based differentiation of microbial function through sediment-hosted aquifers and enrichment of novel symbionts in the deep terrestrial subsurface.</title>
        <authorList>
            <person name="Probst A.J."/>
            <person name="Ladd B."/>
            <person name="Jarett J.K."/>
            <person name="Geller-Mcgrath D.E."/>
            <person name="Sieber C.M.K."/>
            <person name="Emerson J.B."/>
            <person name="Anantharaman K."/>
            <person name="Thomas B.C."/>
            <person name="Malmstrom R."/>
            <person name="Stieglmeier M."/>
            <person name="Klingl A."/>
            <person name="Woyke T."/>
            <person name="Ryan C.M."/>
            <person name="Banfield J.F."/>
        </authorList>
    </citation>
    <scope>NUCLEOTIDE SEQUENCE [LARGE SCALE GENOMIC DNA]</scope>
</reference>
<organism evidence="2 3">
    <name type="scientific">Candidatus Tagabacteria bacterium CG10_big_fil_rev_8_21_14_0_10_40_13</name>
    <dbReference type="NCBI Taxonomy" id="1975022"/>
    <lineage>
        <taxon>Bacteria</taxon>
        <taxon>Candidatus Tagaibacteriota</taxon>
    </lineage>
</organism>
<protein>
    <recommendedName>
        <fullName evidence="4">Branched-chain amino acid aminotransferase</fullName>
    </recommendedName>
</protein>
<dbReference type="PANTHER" id="PTHR42743:SF11">
    <property type="entry name" value="AMINODEOXYCHORISMATE LYASE"/>
    <property type="match status" value="1"/>
</dbReference>
<dbReference type="SUPFAM" id="SSF56752">
    <property type="entry name" value="D-aminoacid aminotransferase-like PLP-dependent enzymes"/>
    <property type="match status" value="1"/>
</dbReference>
<dbReference type="InterPro" id="IPR043132">
    <property type="entry name" value="BCAT-like_C"/>
</dbReference>
<evidence type="ECO:0000313" key="2">
    <source>
        <dbReference type="EMBL" id="PJE72968.1"/>
    </source>
</evidence>
<comment type="caution">
    <text evidence="2">The sequence shown here is derived from an EMBL/GenBank/DDBJ whole genome shotgun (WGS) entry which is preliminary data.</text>
</comment>
<name>A0A2M8L8M2_9BACT</name>
<dbReference type="InterPro" id="IPR050571">
    <property type="entry name" value="Class-IV_PLP-Dep_Aminotrnsfr"/>
</dbReference>
<evidence type="ECO:0008006" key="4">
    <source>
        <dbReference type="Google" id="ProtNLM"/>
    </source>
</evidence>
<dbReference type="Gene3D" id="3.30.470.10">
    <property type="match status" value="1"/>
</dbReference>
<dbReference type="GO" id="GO:0046394">
    <property type="term" value="P:carboxylic acid biosynthetic process"/>
    <property type="evidence" value="ECO:0007669"/>
    <property type="project" value="UniProtKB-ARBA"/>
</dbReference>
<evidence type="ECO:0000313" key="3">
    <source>
        <dbReference type="Proteomes" id="UP000230603"/>
    </source>
</evidence>
<dbReference type="Proteomes" id="UP000230603">
    <property type="component" value="Unassembled WGS sequence"/>
</dbReference>
<dbReference type="PANTHER" id="PTHR42743">
    <property type="entry name" value="AMINO-ACID AMINOTRANSFERASE"/>
    <property type="match status" value="1"/>
</dbReference>
<dbReference type="Pfam" id="PF01063">
    <property type="entry name" value="Aminotran_4"/>
    <property type="match status" value="1"/>
</dbReference>
<evidence type="ECO:0000256" key="1">
    <source>
        <dbReference type="ARBA" id="ARBA00009320"/>
    </source>
</evidence>
<dbReference type="Gene3D" id="3.20.10.10">
    <property type="entry name" value="D-amino Acid Aminotransferase, subunit A, domain 2"/>
    <property type="match status" value="1"/>
</dbReference>
<dbReference type="GO" id="GO:0003824">
    <property type="term" value="F:catalytic activity"/>
    <property type="evidence" value="ECO:0007669"/>
    <property type="project" value="InterPro"/>
</dbReference>
<dbReference type="EMBL" id="PFEP01000030">
    <property type="protein sequence ID" value="PJE72968.1"/>
    <property type="molecule type" value="Genomic_DNA"/>
</dbReference>
<gene>
    <name evidence="2" type="ORF">COV00_02090</name>
</gene>
<proteinExistence type="inferred from homology"/>
<dbReference type="CDD" id="cd00449">
    <property type="entry name" value="PLPDE_IV"/>
    <property type="match status" value="1"/>
</dbReference>
<comment type="similarity">
    <text evidence="1">Belongs to the class-IV pyridoxal-phosphate-dependent aminotransferase family.</text>
</comment>